<dbReference type="AlphaFoldDB" id="A0A2J8A0G7"/>
<protein>
    <submittedName>
        <fullName evidence="2">Uncharacterized protein</fullName>
    </submittedName>
</protein>
<evidence type="ECO:0000313" key="2">
    <source>
        <dbReference type="EMBL" id="PNH06010.1"/>
    </source>
</evidence>
<feature type="region of interest" description="Disordered" evidence="1">
    <location>
        <begin position="21"/>
        <end position="54"/>
    </location>
</feature>
<comment type="caution">
    <text evidence="2">The sequence shown here is derived from an EMBL/GenBank/DDBJ whole genome shotgun (WGS) entry which is preliminary data.</text>
</comment>
<evidence type="ECO:0000313" key="3">
    <source>
        <dbReference type="Proteomes" id="UP000236333"/>
    </source>
</evidence>
<feature type="compositionally biased region" description="Basic and acidic residues" evidence="1">
    <location>
        <begin position="157"/>
        <end position="170"/>
    </location>
</feature>
<dbReference type="OrthoDB" id="551448at2759"/>
<dbReference type="EMBL" id="PGGS01000265">
    <property type="protein sequence ID" value="PNH06010.1"/>
    <property type="molecule type" value="Genomic_DNA"/>
</dbReference>
<feature type="region of interest" description="Disordered" evidence="1">
    <location>
        <begin position="113"/>
        <end position="213"/>
    </location>
</feature>
<feature type="compositionally biased region" description="Gly residues" evidence="1">
    <location>
        <begin position="191"/>
        <end position="213"/>
    </location>
</feature>
<reference evidence="2 3" key="1">
    <citation type="journal article" date="2017" name="Mol. Biol. Evol.">
        <title>The 4-celled Tetrabaena socialis nuclear genome reveals the essential components for genetic control of cell number at the origin of multicellularity in the volvocine lineage.</title>
        <authorList>
            <person name="Featherston J."/>
            <person name="Arakaki Y."/>
            <person name="Hanschen E.R."/>
            <person name="Ferris P.J."/>
            <person name="Michod R.E."/>
            <person name="Olson B.J.S.C."/>
            <person name="Nozaki H."/>
            <person name="Durand P.M."/>
        </authorList>
    </citation>
    <scope>NUCLEOTIDE SEQUENCE [LARGE SCALE GENOMIC DNA]</scope>
    <source>
        <strain evidence="2 3">NIES-571</strain>
    </source>
</reference>
<proteinExistence type="predicted"/>
<feature type="non-terminal residue" evidence="2">
    <location>
        <position position="213"/>
    </location>
</feature>
<name>A0A2J8A0G7_9CHLO</name>
<evidence type="ECO:0000256" key="1">
    <source>
        <dbReference type="SAM" id="MobiDB-lite"/>
    </source>
</evidence>
<keyword evidence="3" id="KW-1185">Reference proteome</keyword>
<accession>A0A2J8A0G7</accession>
<sequence length="213" mass="21274">MRACARAGQACLAAALAPGGASIEQPKSSSADDLGSSTIDSGRSSGGGDGGDGTTALLYGSGDAKGVRQQLREALLAFKWADMAVVAVEVVTLLFSCLLHSAYMRAADAAEDAEEGRLGSDPTVPLITPRRGQQAAAAGAGHSGRRAAPPPLPPRVQRNDPWSRRMREQYGLDTSTLSYDPVAAAARGAEEGGGGGGGAAADGGAGRGGVAAR</sequence>
<organism evidence="2 3">
    <name type="scientific">Tetrabaena socialis</name>
    <dbReference type="NCBI Taxonomy" id="47790"/>
    <lineage>
        <taxon>Eukaryota</taxon>
        <taxon>Viridiplantae</taxon>
        <taxon>Chlorophyta</taxon>
        <taxon>core chlorophytes</taxon>
        <taxon>Chlorophyceae</taxon>
        <taxon>CS clade</taxon>
        <taxon>Chlamydomonadales</taxon>
        <taxon>Tetrabaenaceae</taxon>
        <taxon>Tetrabaena</taxon>
    </lineage>
</organism>
<dbReference type="Proteomes" id="UP000236333">
    <property type="component" value="Unassembled WGS sequence"/>
</dbReference>
<feature type="compositionally biased region" description="Gly residues" evidence="1">
    <location>
        <begin position="44"/>
        <end position="53"/>
    </location>
</feature>
<gene>
    <name evidence="2" type="ORF">TSOC_007672</name>
</gene>
<feature type="compositionally biased region" description="Low complexity" evidence="1">
    <location>
        <begin position="129"/>
        <end position="140"/>
    </location>
</feature>